<sequence>MDFLVSPYAMSTMLSCLVGYKRIGVILDMDAMMVNGLRQEWFPYLNLYNFVIVGLFKKDEVEMGLEFHWAIKRGFVPDIVVCNKILRSLCNDNSIRIAHDFLYLILELGPNASVMTFNMLLNAYFVLLVASEIWKLERWAWFYLDMLKKRLTPDTFVDNVLINGLSKQGRVPDALRIFYHALKRGIRHGVFTYNTLIDGWCRLEQLEYGIKLYTQMSKLDVLPDRGFAPDVVTYCTLIDGFCEKSNLTAGLSIFKLMLKNGVYPDIAVYNVLISMFFKEGRVKNALELFRQVSEVGPRPDTVT</sequence>
<dbReference type="Proteomes" id="UP001187471">
    <property type="component" value="Unassembled WGS sequence"/>
</dbReference>
<reference evidence="4" key="1">
    <citation type="submission" date="2022-12" db="EMBL/GenBank/DDBJ databases">
        <title>Draft genome assemblies for two species of Escallonia (Escalloniales).</title>
        <authorList>
            <person name="Chanderbali A."/>
            <person name="Dervinis C."/>
            <person name="Anghel I."/>
            <person name="Soltis D."/>
            <person name="Soltis P."/>
            <person name="Zapata F."/>
        </authorList>
    </citation>
    <scope>NUCLEOTIDE SEQUENCE</scope>
    <source>
        <strain evidence="4">UCBG92.1500</strain>
        <tissue evidence="4">Leaf</tissue>
    </source>
</reference>
<dbReference type="InterPro" id="IPR002885">
    <property type="entry name" value="PPR_rpt"/>
</dbReference>
<dbReference type="Pfam" id="PF01535">
    <property type="entry name" value="PPR"/>
    <property type="match status" value="1"/>
</dbReference>
<feature type="repeat" description="PPR" evidence="3">
    <location>
        <begin position="154"/>
        <end position="188"/>
    </location>
</feature>
<dbReference type="PANTHER" id="PTHR47941">
    <property type="entry name" value="PENTATRICOPEPTIDE REPEAT-CONTAINING PROTEIN 3, MITOCHONDRIAL"/>
    <property type="match status" value="1"/>
</dbReference>
<feature type="repeat" description="PPR" evidence="3">
    <location>
        <begin position="230"/>
        <end position="264"/>
    </location>
</feature>
<comment type="similarity">
    <text evidence="1">Belongs to the PPR family. P subfamily.</text>
</comment>
<proteinExistence type="inferred from homology"/>
<dbReference type="NCBIfam" id="TIGR00756">
    <property type="entry name" value="PPR"/>
    <property type="match status" value="4"/>
</dbReference>
<dbReference type="PROSITE" id="PS51375">
    <property type="entry name" value="PPR"/>
    <property type="match status" value="4"/>
</dbReference>
<evidence type="ECO:0000256" key="1">
    <source>
        <dbReference type="ARBA" id="ARBA00007626"/>
    </source>
</evidence>
<evidence type="ECO:0000256" key="3">
    <source>
        <dbReference type="PROSITE-ProRule" id="PRU00708"/>
    </source>
</evidence>
<dbReference type="Pfam" id="PF13812">
    <property type="entry name" value="PPR_3"/>
    <property type="match status" value="1"/>
</dbReference>
<dbReference type="SUPFAM" id="SSF81901">
    <property type="entry name" value="HCP-like"/>
    <property type="match status" value="1"/>
</dbReference>
<accession>A0AA88US80</accession>
<dbReference type="Pfam" id="PF12854">
    <property type="entry name" value="PPR_1"/>
    <property type="match status" value="1"/>
</dbReference>
<name>A0AA88US80_9ASTE</name>
<feature type="repeat" description="PPR" evidence="3">
    <location>
        <begin position="265"/>
        <end position="299"/>
    </location>
</feature>
<evidence type="ECO:0000313" key="5">
    <source>
        <dbReference type="Proteomes" id="UP001187471"/>
    </source>
</evidence>
<dbReference type="EMBL" id="JAVXUO010000539">
    <property type="protein sequence ID" value="KAK2991273.1"/>
    <property type="molecule type" value="Genomic_DNA"/>
</dbReference>
<keyword evidence="2" id="KW-0677">Repeat</keyword>
<dbReference type="InterPro" id="IPR011990">
    <property type="entry name" value="TPR-like_helical_dom_sf"/>
</dbReference>
<gene>
    <name evidence="4" type="ORF">RJ640_024538</name>
</gene>
<feature type="repeat" description="PPR" evidence="3">
    <location>
        <begin position="189"/>
        <end position="223"/>
    </location>
</feature>
<evidence type="ECO:0000313" key="4">
    <source>
        <dbReference type="EMBL" id="KAK2991273.1"/>
    </source>
</evidence>
<dbReference type="Gene3D" id="1.25.40.10">
    <property type="entry name" value="Tetratricopeptide repeat domain"/>
    <property type="match status" value="3"/>
</dbReference>
<protein>
    <recommendedName>
        <fullName evidence="6">Pentatricopeptide repeat-containing protein</fullName>
    </recommendedName>
</protein>
<evidence type="ECO:0000256" key="2">
    <source>
        <dbReference type="ARBA" id="ARBA00022737"/>
    </source>
</evidence>
<organism evidence="4 5">
    <name type="scientific">Escallonia rubra</name>
    <dbReference type="NCBI Taxonomy" id="112253"/>
    <lineage>
        <taxon>Eukaryota</taxon>
        <taxon>Viridiplantae</taxon>
        <taxon>Streptophyta</taxon>
        <taxon>Embryophyta</taxon>
        <taxon>Tracheophyta</taxon>
        <taxon>Spermatophyta</taxon>
        <taxon>Magnoliopsida</taxon>
        <taxon>eudicotyledons</taxon>
        <taxon>Gunneridae</taxon>
        <taxon>Pentapetalae</taxon>
        <taxon>asterids</taxon>
        <taxon>campanulids</taxon>
        <taxon>Escalloniales</taxon>
        <taxon>Escalloniaceae</taxon>
        <taxon>Escallonia</taxon>
    </lineage>
</organism>
<dbReference type="AlphaFoldDB" id="A0AA88US80"/>
<keyword evidence="5" id="KW-1185">Reference proteome</keyword>
<comment type="caution">
    <text evidence="4">The sequence shown here is derived from an EMBL/GenBank/DDBJ whole genome shotgun (WGS) entry which is preliminary data.</text>
</comment>
<evidence type="ECO:0008006" key="6">
    <source>
        <dbReference type="Google" id="ProtNLM"/>
    </source>
</evidence>